<keyword evidence="3" id="KW-1185">Reference proteome</keyword>
<gene>
    <name evidence="2" type="ORF">V6984_18630</name>
</gene>
<evidence type="ECO:0000256" key="1">
    <source>
        <dbReference type="ARBA" id="ARBA00022801"/>
    </source>
</evidence>
<evidence type="ECO:0000313" key="3">
    <source>
        <dbReference type="Proteomes" id="UP001451571"/>
    </source>
</evidence>
<sequence length="355" mass="39906">MTERMKRLQAEAIYVMLHYHEKTGKQKVKDLLKKAAGRYVSPKDYISWPTGLIANALMENYERWENKDEVLSALEAYFDFWIKNAEPIYCIDDALCGTALLALYKLTGAEKYRAGADKIAAYLYKIADEDADEKGSLPYRPSQKNNHIYVDGIGMMCPFLCEYGVTFGDDKAILLCIKQIKNMLEYGMDEDSFLPYHGYMYESKVKYGIIGWGRAVGWLLMGIAGSLHFLPKEHLDYISLKEVFQRIADSAYYYQKANGAFAWQLEAQEGPQDSSATAMITSAILKGIQTGIINGSENAYGKKVRASAEFLAGCEKDGKIFACSGECKGFSEYPQIYGAYPWSLGPGLDVLLQKE</sequence>
<dbReference type="Pfam" id="PF07470">
    <property type="entry name" value="Glyco_hydro_88"/>
    <property type="match status" value="1"/>
</dbReference>
<dbReference type="InterPro" id="IPR008928">
    <property type="entry name" value="6-hairpin_glycosidase_sf"/>
</dbReference>
<dbReference type="InterPro" id="IPR052043">
    <property type="entry name" value="PolySaccharide_Degr_Enz"/>
</dbReference>
<dbReference type="EMBL" id="CP146256">
    <property type="protein sequence ID" value="XAH73494.1"/>
    <property type="molecule type" value="Genomic_DNA"/>
</dbReference>
<organism evidence="2 3">
    <name type="scientific">Kineothrix sedimenti</name>
    <dbReference type="NCBI Taxonomy" id="3123317"/>
    <lineage>
        <taxon>Bacteria</taxon>
        <taxon>Bacillati</taxon>
        <taxon>Bacillota</taxon>
        <taxon>Clostridia</taxon>
        <taxon>Lachnospirales</taxon>
        <taxon>Lachnospiraceae</taxon>
        <taxon>Kineothrix</taxon>
    </lineage>
</organism>
<dbReference type="Proteomes" id="UP001451571">
    <property type="component" value="Chromosome"/>
</dbReference>
<dbReference type="InterPro" id="IPR012341">
    <property type="entry name" value="6hp_glycosidase-like_sf"/>
</dbReference>
<name>A0ABZ3ETF3_9FIRM</name>
<dbReference type="PANTHER" id="PTHR33886:SF8">
    <property type="entry name" value="UNSATURATED RHAMNOGALACTURONAN HYDROLASE (EUROFUNG)"/>
    <property type="match status" value="1"/>
</dbReference>
<dbReference type="PANTHER" id="PTHR33886">
    <property type="entry name" value="UNSATURATED RHAMNOGALACTURONAN HYDROLASE (EUROFUNG)"/>
    <property type="match status" value="1"/>
</dbReference>
<keyword evidence="1 2" id="KW-0378">Hydrolase</keyword>
<dbReference type="SUPFAM" id="SSF48208">
    <property type="entry name" value="Six-hairpin glycosidases"/>
    <property type="match status" value="1"/>
</dbReference>
<dbReference type="Gene3D" id="1.50.10.10">
    <property type="match status" value="1"/>
</dbReference>
<dbReference type="RefSeq" id="WP_342757098.1">
    <property type="nucleotide sequence ID" value="NZ_CP146256.1"/>
</dbReference>
<accession>A0ABZ3ETF3</accession>
<dbReference type="GO" id="GO:0016787">
    <property type="term" value="F:hydrolase activity"/>
    <property type="evidence" value="ECO:0007669"/>
    <property type="project" value="UniProtKB-KW"/>
</dbReference>
<evidence type="ECO:0000313" key="2">
    <source>
        <dbReference type="EMBL" id="XAH73494.1"/>
    </source>
</evidence>
<reference evidence="2 3" key="1">
    <citation type="submission" date="2024-02" db="EMBL/GenBank/DDBJ databases">
        <title>Bacterial strain from lacustrine sediment.</title>
        <authorList>
            <person name="Petit C."/>
            <person name="Fadhlaoui K."/>
        </authorList>
    </citation>
    <scope>NUCLEOTIDE SEQUENCE [LARGE SCALE GENOMIC DNA]</scope>
    <source>
        <strain evidence="2 3">IPX-CK</strain>
    </source>
</reference>
<proteinExistence type="predicted"/>
<dbReference type="InterPro" id="IPR010905">
    <property type="entry name" value="Glyco_hydro_88"/>
</dbReference>
<protein>
    <submittedName>
        <fullName evidence="2">Glycoside hydrolase family 88 protein</fullName>
    </submittedName>
</protein>